<evidence type="ECO:0000313" key="1">
    <source>
        <dbReference type="EMBL" id="TFY80219.1"/>
    </source>
</evidence>
<dbReference type="Proteomes" id="UP000298061">
    <property type="component" value="Unassembled WGS sequence"/>
</dbReference>
<protein>
    <submittedName>
        <fullName evidence="1">Uncharacterized protein</fullName>
    </submittedName>
</protein>
<evidence type="ECO:0000313" key="2">
    <source>
        <dbReference type="Proteomes" id="UP000298061"/>
    </source>
</evidence>
<proteinExistence type="predicted"/>
<organism evidence="1 2">
    <name type="scientific">Hericium alpestre</name>
    <dbReference type="NCBI Taxonomy" id="135208"/>
    <lineage>
        <taxon>Eukaryota</taxon>
        <taxon>Fungi</taxon>
        <taxon>Dikarya</taxon>
        <taxon>Basidiomycota</taxon>
        <taxon>Agaricomycotina</taxon>
        <taxon>Agaricomycetes</taxon>
        <taxon>Russulales</taxon>
        <taxon>Hericiaceae</taxon>
        <taxon>Hericium</taxon>
    </lineage>
</organism>
<name>A0A4Z0A2X4_9AGAM</name>
<comment type="caution">
    <text evidence="1">The sequence shown here is derived from an EMBL/GenBank/DDBJ whole genome shotgun (WGS) entry which is preliminary data.</text>
</comment>
<reference evidence="1 2" key="1">
    <citation type="submission" date="2019-02" db="EMBL/GenBank/DDBJ databases">
        <title>Genome sequencing of the rare red list fungi Hericium alpestre (H. flagellum).</title>
        <authorList>
            <person name="Buettner E."/>
            <person name="Kellner H."/>
        </authorList>
    </citation>
    <scope>NUCLEOTIDE SEQUENCE [LARGE SCALE GENOMIC DNA]</scope>
    <source>
        <strain evidence="1 2">DSM 108284</strain>
    </source>
</reference>
<keyword evidence="2" id="KW-1185">Reference proteome</keyword>
<gene>
    <name evidence="1" type="ORF">EWM64_g3793</name>
</gene>
<sequence length="230" mass="26008">MRDMFMHEVQRAKLDHVSSDSFRKLKTLFIIAQVFLQHNRDLDDSSKQRLTKKILEAQTIKHAQEIIDSHARRCQLAASAERRSSILGSAAKTVKSAVVSFTGWPTSTTNSSPSKESTITKEASVLEAINDAQFISDMKNFDASLGEAMAEITQIAQDTLRKMIDSLVNKVSHQAYAIQKNDFSNRLEMELRSRGDQEKQGLRSWLISEINKKSPPDAKVYERYIVCLAM</sequence>
<dbReference type="AlphaFoldDB" id="A0A4Z0A2X4"/>
<dbReference type="EMBL" id="SFCI01000372">
    <property type="protein sequence ID" value="TFY80219.1"/>
    <property type="molecule type" value="Genomic_DNA"/>
</dbReference>
<accession>A0A4Z0A2X4</accession>